<evidence type="ECO:0008006" key="3">
    <source>
        <dbReference type="Google" id="ProtNLM"/>
    </source>
</evidence>
<dbReference type="EMBL" id="JACTNF010000020">
    <property type="protein sequence ID" value="MBO1076326.1"/>
    <property type="molecule type" value="Genomic_DNA"/>
</dbReference>
<protein>
    <recommendedName>
        <fullName evidence="3">DUF2946 domain-containing protein</fullName>
    </recommendedName>
</protein>
<keyword evidence="2" id="KW-1185">Reference proteome</keyword>
<evidence type="ECO:0000313" key="1">
    <source>
        <dbReference type="EMBL" id="MBO1076326.1"/>
    </source>
</evidence>
<comment type="caution">
    <text evidence="1">The sequence shown here is derived from an EMBL/GenBank/DDBJ whole genome shotgun (WGS) entry which is preliminary data.</text>
</comment>
<name>A0ABS3KJ14_9PROT</name>
<accession>A0ABS3KJ14</accession>
<gene>
    <name evidence="1" type="ORF">IAI60_17075</name>
</gene>
<dbReference type="Proteomes" id="UP001518990">
    <property type="component" value="Unassembled WGS sequence"/>
</dbReference>
<reference evidence="1 2" key="1">
    <citation type="submission" date="2020-09" db="EMBL/GenBank/DDBJ databases">
        <title>Roseomonas.</title>
        <authorList>
            <person name="Zhu W."/>
        </authorList>
    </citation>
    <scope>NUCLEOTIDE SEQUENCE [LARGE SCALE GENOMIC DNA]</scope>
    <source>
        <strain evidence="1 2">1311</strain>
    </source>
</reference>
<proteinExistence type="predicted"/>
<evidence type="ECO:0000313" key="2">
    <source>
        <dbReference type="Proteomes" id="UP001518990"/>
    </source>
</evidence>
<dbReference type="RefSeq" id="WP_207449200.1">
    <property type="nucleotide sequence ID" value="NZ_CP061091.1"/>
</dbReference>
<sequence>MNPRPTPLPRLLVTLLLLWQAVAAPAYGLAQLARSGGIPICTAGGLTTAHGQEDGGPASQHGDCCAICHLPPQGPAPHSATPGAPGWQLAEGSAPLPLRAAPPYRMAGEAYAARAPPRA</sequence>
<organism evidence="1 2">
    <name type="scientific">Roseomonas marmotae</name>
    <dbReference type="NCBI Taxonomy" id="2768161"/>
    <lineage>
        <taxon>Bacteria</taxon>
        <taxon>Pseudomonadati</taxon>
        <taxon>Pseudomonadota</taxon>
        <taxon>Alphaproteobacteria</taxon>
        <taxon>Acetobacterales</taxon>
        <taxon>Roseomonadaceae</taxon>
        <taxon>Roseomonas</taxon>
    </lineage>
</organism>